<proteinExistence type="predicted"/>
<comment type="caution">
    <text evidence="1">The sequence shown here is derived from an EMBL/GenBank/DDBJ whole genome shotgun (WGS) entry which is preliminary data.</text>
</comment>
<reference evidence="1 2" key="1">
    <citation type="journal article" date="2016" name="Genome Biol. Evol.">
        <title>Gene Family Evolution Reflects Adaptation to Soil Environmental Stressors in the Genome of the Collembolan Orchesella cincta.</title>
        <authorList>
            <person name="Faddeeva-Vakhrusheva A."/>
            <person name="Derks M.F."/>
            <person name="Anvar S.Y."/>
            <person name="Agamennone V."/>
            <person name="Suring W."/>
            <person name="Smit S."/>
            <person name="van Straalen N.M."/>
            <person name="Roelofs D."/>
        </authorList>
    </citation>
    <scope>NUCLEOTIDE SEQUENCE [LARGE SCALE GENOMIC DNA]</scope>
    <source>
        <tissue evidence="1">Mixed pool</tissue>
    </source>
</reference>
<dbReference type="Proteomes" id="UP000094527">
    <property type="component" value="Unassembled WGS sequence"/>
</dbReference>
<organism evidence="1 2">
    <name type="scientific">Orchesella cincta</name>
    <name type="common">Springtail</name>
    <name type="synonym">Podura cincta</name>
    <dbReference type="NCBI Taxonomy" id="48709"/>
    <lineage>
        <taxon>Eukaryota</taxon>
        <taxon>Metazoa</taxon>
        <taxon>Ecdysozoa</taxon>
        <taxon>Arthropoda</taxon>
        <taxon>Hexapoda</taxon>
        <taxon>Collembola</taxon>
        <taxon>Entomobryomorpha</taxon>
        <taxon>Entomobryoidea</taxon>
        <taxon>Orchesellidae</taxon>
        <taxon>Orchesellinae</taxon>
        <taxon>Orchesella</taxon>
    </lineage>
</organism>
<keyword evidence="2" id="KW-1185">Reference proteome</keyword>
<gene>
    <name evidence="1" type="ORF">Ocin01_11606</name>
</gene>
<evidence type="ECO:0000313" key="2">
    <source>
        <dbReference type="Proteomes" id="UP000094527"/>
    </source>
</evidence>
<evidence type="ECO:0000313" key="1">
    <source>
        <dbReference type="EMBL" id="ODM95079.1"/>
    </source>
</evidence>
<protein>
    <submittedName>
        <fullName evidence="1">Uncharacterized protein</fullName>
    </submittedName>
</protein>
<dbReference type="AlphaFoldDB" id="A0A1D2MPQ4"/>
<sequence>MRDSLAVTIEGMQLQSDNETPSEEDAYENEAESQQSRVMIEQALQAMHLYETKGFYVTMLSELKNITLIMGSGLFSVSPTSWAIKASSNNYGCFCCFMPASWSWQTITLNLGEQEVLNFIYRPQIWSCFGTKDRIVDIYVPQRNERIGLLKYKGNLDDGTIITDGISRSLFLAAKIADHPTPGFKITDNIGIPVAVAQASRGLDTEVLPPGLISNFNMHR</sequence>
<name>A0A1D2MPQ4_ORCCI</name>
<accession>A0A1D2MPQ4</accession>
<dbReference type="EMBL" id="LJIJ01000715">
    <property type="protein sequence ID" value="ODM95079.1"/>
    <property type="molecule type" value="Genomic_DNA"/>
</dbReference>